<keyword evidence="10" id="KW-1185">Reference proteome</keyword>
<organism evidence="9 10">
    <name type="scientific">Phyllotreta striolata</name>
    <name type="common">Striped flea beetle</name>
    <name type="synonym">Crioceris striolata</name>
    <dbReference type="NCBI Taxonomy" id="444603"/>
    <lineage>
        <taxon>Eukaryota</taxon>
        <taxon>Metazoa</taxon>
        <taxon>Ecdysozoa</taxon>
        <taxon>Arthropoda</taxon>
        <taxon>Hexapoda</taxon>
        <taxon>Insecta</taxon>
        <taxon>Pterygota</taxon>
        <taxon>Neoptera</taxon>
        <taxon>Endopterygota</taxon>
        <taxon>Coleoptera</taxon>
        <taxon>Polyphaga</taxon>
        <taxon>Cucujiformia</taxon>
        <taxon>Chrysomeloidea</taxon>
        <taxon>Chrysomelidae</taxon>
        <taxon>Galerucinae</taxon>
        <taxon>Alticini</taxon>
        <taxon>Phyllotreta</taxon>
    </lineage>
</organism>
<dbReference type="GO" id="GO:0005789">
    <property type="term" value="C:endoplasmic reticulum membrane"/>
    <property type="evidence" value="ECO:0007669"/>
    <property type="project" value="TreeGrafter"/>
</dbReference>
<name>A0A9N9XKZ8_PHYSR</name>
<feature type="transmembrane region" description="Helical" evidence="8">
    <location>
        <begin position="265"/>
        <end position="285"/>
    </location>
</feature>
<keyword evidence="6 8" id="KW-0472">Membrane</keyword>
<reference evidence="9" key="1">
    <citation type="submission" date="2022-01" db="EMBL/GenBank/DDBJ databases">
        <authorList>
            <person name="King R."/>
        </authorList>
    </citation>
    <scope>NUCLEOTIDE SEQUENCE</scope>
</reference>
<comment type="similarity">
    <text evidence="2">Belongs to the nucleotide-sugar transporter family. SLC35B subfamily.</text>
</comment>
<dbReference type="AlphaFoldDB" id="A0A9N9XKZ8"/>
<dbReference type="InterPro" id="IPR013657">
    <property type="entry name" value="SCL35B1-4/HUT1"/>
</dbReference>
<evidence type="ECO:0000256" key="7">
    <source>
        <dbReference type="ARBA" id="ARBA00039668"/>
    </source>
</evidence>
<evidence type="ECO:0000256" key="4">
    <source>
        <dbReference type="ARBA" id="ARBA00022692"/>
    </source>
</evidence>
<gene>
    <name evidence="9" type="ORF">PHYEVI_LOCUS2985</name>
</gene>
<feature type="transmembrane region" description="Helical" evidence="8">
    <location>
        <begin position="305"/>
        <end position="324"/>
    </location>
</feature>
<protein>
    <recommendedName>
        <fullName evidence="7">Adenosine 3'-phospho 5'-phosphosulfate transporter 1</fullName>
    </recommendedName>
</protein>
<keyword evidence="3" id="KW-0813">Transport</keyword>
<dbReference type="PANTHER" id="PTHR10778">
    <property type="entry name" value="SOLUTE CARRIER FAMILY 35 MEMBER B"/>
    <property type="match status" value="1"/>
</dbReference>
<evidence type="ECO:0000256" key="3">
    <source>
        <dbReference type="ARBA" id="ARBA00022448"/>
    </source>
</evidence>
<feature type="transmembrane region" description="Helical" evidence="8">
    <location>
        <begin position="50"/>
        <end position="67"/>
    </location>
</feature>
<evidence type="ECO:0000256" key="1">
    <source>
        <dbReference type="ARBA" id="ARBA00004141"/>
    </source>
</evidence>
<dbReference type="OrthoDB" id="10035043at2759"/>
<dbReference type="PANTHER" id="PTHR10778:SF13">
    <property type="entry name" value="ADENOSINE 3'-PHOSPHO 5'-PHOSPHOSULFATE TRANSPORTER 1"/>
    <property type="match status" value="1"/>
</dbReference>
<proteinExistence type="inferred from homology"/>
<feature type="transmembrane region" description="Helical" evidence="8">
    <location>
        <begin position="114"/>
        <end position="134"/>
    </location>
</feature>
<dbReference type="GO" id="GO:0000139">
    <property type="term" value="C:Golgi membrane"/>
    <property type="evidence" value="ECO:0007669"/>
    <property type="project" value="TreeGrafter"/>
</dbReference>
<evidence type="ECO:0000256" key="2">
    <source>
        <dbReference type="ARBA" id="ARBA00010694"/>
    </source>
</evidence>
<evidence type="ECO:0000256" key="8">
    <source>
        <dbReference type="SAM" id="Phobius"/>
    </source>
</evidence>
<feature type="transmembrane region" description="Helical" evidence="8">
    <location>
        <begin position="344"/>
        <end position="364"/>
    </location>
</feature>
<keyword evidence="5 8" id="KW-1133">Transmembrane helix</keyword>
<evidence type="ECO:0000256" key="5">
    <source>
        <dbReference type="ARBA" id="ARBA00022989"/>
    </source>
</evidence>
<evidence type="ECO:0000256" key="6">
    <source>
        <dbReference type="ARBA" id="ARBA00023136"/>
    </source>
</evidence>
<evidence type="ECO:0000313" key="10">
    <source>
        <dbReference type="Proteomes" id="UP001153712"/>
    </source>
</evidence>
<evidence type="ECO:0000313" key="9">
    <source>
        <dbReference type="EMBL" id="CAG9856565.1"/>
    </source>
</evidence>
<feature type="transmembrane region" description="Helical" evidence="8">
    <location>
        <begin position="398"/>
        <end position="416"/>
    </location>
</feature>
<comment type="subcellular location">
    <subcellularLocation>
        <location evidence="1">Membrane</location>
        <topology evidence="1">Multi-pass membrane protein</topology>
    </subcellularLocation>
</comment>
<feature type="transmembrane region" description="Helical" evidence="8">
    <location>
        <begin position="7"/>
        <end position="30"/>
    </location>
</feature>
<dbReference type="Pfam" id="PF08449">
    <property type="entry name" value="UAA"/>
    <property type="match status" value="1"/>
</dbReference>
<dbReference type="Proteomes" id="UP001153712">
    <property type="component" value="Chromosome 12"/>
</dbReference>
<feature type="transmembrane region" description="Helical" evidence="8">
    <location>
        <begin position="158"/>
        <end position="177"/>
    </location>
</feature>
<keyword evidence="4 8" id="KW-0812">Transmembrane</keyword>
<feature type="transmembrane region" description="Helical" evidence="8">
    <location>
        <begin position="241"/>
        <end position="259"/>
    </location>
</feature>
<sequence length="441" mass="50283">MANNSEVFICLIVLISIVFLYFVNISILGTELVQNPPEEYSWILHGVRNILGYATLFLPGYLVLKYVQQTNYINKSGRGVIGAIIRTCFGEEDNLPVTAEGQASCQERSLLQDVFLLLFHFFGLQLSYLLWGVLQEKVMTQAYESSNKDIGYFKDSQFLVFVNRILAFLVSACVLITKRQPRHKCPLYKYAYCSFSNIMSSWCQYEALKYVSFPHQVLAKASKTIPVMIMGRFMSKTKYEYYEYVTAVILSLGMLLFMIDTGNDRSNSTVTTFSGVILLCSYIAFDSFTSNWQGSLFKKYEMKPVQMMCFVNFFSSIFTAVSLLQQDGFMNGLSFMMKFPSFTIDIIILSLCSTCGQLFIYNTVSTYGPLVFVIISTIRQGFSVLLSCIIYHHKVSVFGAIGLILVFLSIFLRTYCSYRIKAQKKQLQPVTHKAKYLTVVQ</sequence>
<accession>A0A9N9XKZ8</accession>
<feature type="transmembrane region" description="Helical" evidence="8">
    <location>
        <begin position="371"/>
        <end position="392"/>
    </location>
</feature>
<dbReference type="GO" id="GO:0046964">
    <property type="term" value="F:3'-phosphoadenosine 5'-phosphosulfate transmembrane transporter activity"/>
    <property type="evidence" value="ECO:0007669"/>
    <property type="project" value="TreeGrafter"/>
</dbReference>
<dbReference type="EMBL" id="OU900105">
    <property type="protein sequence ID" value="CAG9856565.1"/>
    <property type="molecule type" value="Genomic_DNA"/>
</dbReference>